<keyword evidence="3" id="KW-1185">Reference proteome</keyword>
<evidence type="ECO:0000256" key="1">
    <source>
        <dbReference type="ARBA" id="ARBA00005254"/>
    </source>
</evidence>
<protein>
    <submittedName>
        <fullName evidence="2">Crotonase/enoyl-CoA hydratase family protein</fullName>
    </submittedName>
</protein>
<accession>A0A974Y3K9</accession>
<sequence length="290" mass="32220">MSTIEKLRRVRSYNTVRVESDPAGACHWLHMHTDVGRGIRPCFRTELMNDMWDFLSSITLRDDQRSGNRLRHVVLASDAPAAFNLGGDLELFARLIREQDRQRLLSYARHCIDGVHHLHTGLGGDVRTIALIQGDALGGGMELALACHHIVAEEGVEMGLPEVLFGLFPGMGAYSFLSRRVSSQMAERIILEGRLYKAEELHRMGVVDILAPKGGGAQAVEALIQQQQRSPISHLALNAARTMAQPVSRDELMNITELWVDSALRLGDKSLKMMERIVRAQVRRSAAQAA</sequence>
<dbReference type="Pfam" id="PF00378">
    <property type="entry name" value="ECH_1"/>
    <property type="match status" value="1"/>
</dbReference>
<dbReference type="EMBL" id="CP071518">
    <property type="protein sequence ID" value="QSX80058.1"/>
    <property type="molecule type" value="Genomic_DNA"/>
</dbReference>
<proteinExistence type="inferred from homology"/>
<dbReference type="InterPro" id="IPR029045">
    <property type="entry name" value="ClpP/crotonase-like_dom_sf"/>
</dbReference>
<evidence type="ECO:0000313" key="3">
    <source>
        <dbReference type="Proteomes" id="UP000639274"/>
    </source>
</evidence>
<dbReference type="Proteomes" id="UP000639274">
    <property type="component" value="Chromosome"/>
</dbReference>
<organism evidence="2 3">
    <name type="scientific">Agrilutibacter solisilvae</name>
    <dbReference type="NCBI Taxonomy" id="2763317"/>
    <lineage>
        <taxon>Bacteria</taxon>
        <taxon>Pseudomonadati</taxon>
        <taxon>Pseudomonadota</taxon>
        <taxon>Gammaproteobacteria</taxon>
        <taxon>Lysobacterales</taxon>
        <taxon>Lysobacteraceae</taxon>
        <taxon>Agrilutibacter</taxon>
    </lineage>
</organism>
<dbReference type="AlphaFoldDB" id="A0A974Y3K9"/>
<dbReference type="SUPFAM" id="SSF52096">
    <property type="entry name" value="ClpP/crotonase"/>
    <property type="match status" value="1"/>
</dbReference>
<comment type="similarity">
    <text evidence="1">Belongs to the enoyl-CoA hydratase/isomerase family.</text>
</comment>
<dbReference type="RefSeq" id="WP_200613165.1">
    <property type="nucleotide sequence ID" value="NZ_CP071518.1"/>
</dbReference>
<dbReference type="KEGG" id="lsf:I8J32_012415"/>
<dbReference type="InterPro" id="IPR001753">
    <property type="entry name" value="Enoyl-CoA_hydra/iso"/>
</dbReference>
<dbReference type="GO" id="GO:0006635">
    <property type="term" value="P:fatty acid beta-oxidation"/>
    <property type="evidence" value="ECO:0007669"/>
    <property type="project" value="TreeGrafter"/>
</dbReference>
<gene>
    <name evidence="2" type="ORF">I8J32_012415</name>
</gene>
<dbReference type="Gene3D" id="6.20.390.30">
    <property type="match status" value="1"/>
</dbReference>
<evidence type="ECO:0000313" key="2">
    <source>
        <dbReference type="EMBL" id="QSX80058.1"/>
    </source>
</evidence>
<dbReference type="PANTHER" id="PTHR11941">
    <property type="entry name" value="ENOYL-COA HYDRATASE-RELATED"/>
    <property type="match status" value="1"/>
</dbReference>
<dbReference type="NCBIfam" id="NF006452">
    <property type="entry name" value="PRK08788.1"/>
    <property type="match status" value="1"/>
</dbReference>
<name>A0A974Y3K9_9GAMM</name>
<dbReference type="PANTHER" id="PTHR11941:SF54">
    <property type="entry name" value="ENOYL-COA HYDRATASE, MITOCHONDRIAL"/>
    <property type="match status" value="1"/>
</dbReference>
<dbReference type="Gene3D" id="3.90.226.10">
    <property type="entry name" value="2-enoyl-CoA Hydratase, Chain A, domain 1"/>
    <property type="match status" value="1"/>
</dbReference>
<reference evidence="2 3" key="1">
    <citation type="submission" date="2021-03" db="EMBL/GenBank/DDBJ databases">
        <title>Lysobacter sp. nov. isolated from soil of gangwondo yeongwol, south Korea.</title>
        <authorList>
            <person name="Kim K.R."/>
            <person name="Kim K.H."/>
            <person name="Jeon C.O."/>
        </authorList>
    </citation>
    <scope>NUCLEOTIDE SEQUENCE [LARGE SCALE GENOMIC DNA]</scope>
    <source>
        <strain evidence="2 3">R19</strain>
    </source>
</reference>
<dbReference type="GO" id="GO:0003824">
    <property type="term" value="F:catalytic activity"/>
    <property type="evidence" value="ECO:0007669"/>
    <property type="project" value="UniProtKB-ARBA"/>
</dbReference>
<dbReference type="CDD" id="cd06558">
    <property type="entry name" value="crotonase-like"/>
    <property type="match status" value="1"/>
</dbReference>